<dbReference type="Proteomes" id="UP000279307">
    <property type="component" value="Chromosome 2"/>
</dbReference>
<dbReference type="Pfam" id="PF21292">
    <property type="entry name" value="EME1-MUS81_C"/>
    <property type="match status" value="1"/>
</dbReference>
<dbReference type="GO" id="GO:0000712">
    <property type="term" value="P:resolution of meiotic recombination intermediates"/>
    <property type="evidence" value="ECO:0007669"/>
    <property type="project" value="TreeGrafter"/>
</dbReference>
<keyword evidence="11" id="KW-0539">Nucleus</keyword>
<dbReference type="InterPro" id="IPR033310">
    <property type="entry name" value="Mms4/EME1/EME2"/>
</dbReference>
<comment type="cofactor">
    <cofactor evidence="1">
        <name>Mg(2+)</name>
        <dbReference type="ChEBI" id="CHEBI:18420"/>
    </cofactor>
</comment>
<dbReference type="EMBL" id="KK107207">
    <property type="protein sequence ID" value="EZA55411.1"/>
    <property type="molecule type" value="Genomic_DNA"/>
</dbReference>
<evidence type="ECO:0000256" key="9">
    <source>
        <dbReference type="ARBA" id="ARBA00023172"/>
    </source>
</evidence>
<dbReference type="GO" id="GO:0008821">
    <property type="term" value="F:crossover junction DNA endonuclease activity"/>
    <property type="evidence" value="ECO:0007669"/>
    <property type="project" value="TreeGrafter"/>
</dbReference>
<keyword evidence="12" id="KW-0469">Meiosis</keyword>
<protein>
    <submittedName>
        <fullName evidence="14">Crossover junction endonuclease EME1</fullName>
    </submittedName>
</protein>
<dbReference type="InterPro" id="IPR047524">
    <property type="entry name" value="XPF_nuclease_EME1_plant/arthr"/>
</dbReference>
<keyword evidence="5 14" id="KW-0255">Endonuclease</keyword>
<evidence type="ECO:0000256" key="12">
    <source>
        <dbReference type="ARBA" id="ARBA00023254"/>
    </source>
</evidence>
<evidence type="ECO:0000256" key="6">
    <source>
        <dbReference type="ARBA" id="ARBA00022763"/>
    </source>
</evidence>
<name>A0A026WIC1_OOCBI</name>
<keyword evidence="16" id="KW-1185">Reference proteome</keyword>
<evidence type="ECO:0000256" key="1">
    <source>
        <dbReference type="ARBA" id="ARBA00001946"/>
    </source>
</evidence>
<dbReference type="Proteomes" id="UP000053097">
    <property type="component" value="Unassembled WGS sequence"/>
</dbReference>
<evidence type="ECO:0000313" key="14">
    <source>
        <dbReference type="EMBL" id="EZA55411.1"/>
    </source>
</evidence>
<evidence type="ECO:0000256" key="11">
    <source>
        <dbReference type="ARBA" id="ARBA00023242"/>
    </source>
</evidence>
<keyword evidence="9" id="KW-0233">DNA recombination</keyword>
<dbReference type="PANTHER" id="PTHR21077">
    <property type="entry name" value="EME1 PROTEIN"/>
    <property type="match status" value="1"/>
</dbReference>
<evidence type="ECO:0000256" key="5">
    <source>
        <dbReference type="ARBA" id="ARBA00022759"/>
    </source>
</evidence>
<keyword evidence="8" id="KW-0460">Magnesium</keyword>
<dbReference type="EMBL" id="QOIP01000002">
    <property type="protein sequence ID" value="RLU26055.1"/>
    <property type="molecule type" value="Genomic_DNA"/>
</dbReference>
<dbReference type="GO" id="GO:0006302">
    <property type="term" value="P:double-strand break repair"/>
    <property type="evidence" value="ECO:0007669"/>
    <property type="project" value="TreeGrafter"/>
</dbReference>
<keyword evidence="7" id="KW-0378">Hydrolase</keyword>
<dbReference type="InterPro" id="IPR042530">
    <property type="entry name" value="EME1/EME2_C"/>
</dbReference>
<keyword evidence="6" id="KW-0227">DNA damage</keyword>
<dbReference type="Gene3D" id="3.40.50.10130">
    <property type="match status" value="1"/>
</dbReference>
<dbReference type="AlphaFoldDB" id="A0A026WIC1"/>
<reference evidence="15" key="3">
    <citation type="submission" date="2018-07" db="EMBL/GenBank/DDBJ databases">
        <authorList>
            <person name="Mckenzie S.K."/>
            <person name="Kronauer D.J.C."/>
        </authorList>
    </citation>
    <scope>NUCLEOTIDE SEQUENCE</scope>
    <source>
        <strain evidence="15">Clonal line C1</strain>
    </source>
</reference>
<dbReference type="CDD" id="cd20083">
    <property type="entry name" value="XPF_nuclease_EME"/>
    <property type="match status" value="1"/>
</dbReference>
<comment type="subcellular location">
    <subcellularLocation>
        <location evidence="2">Nucleus</location>
    </subcellularLocation>
</comment>
<dbReference type="GO" id="GO:0005634">
    <property type="term" value="C:nucleus"/>
    <property type="evidence" value="ECO:0007669"/>
    <property type="project" value="UniProtKB-SubCell"/>
</dbReference>
<evidence type="ECO:0000313" key="16">
    <source>
        <dbReference type="Proteomes" id="UP000053097"/>
    </source>
</evidence>
<dbReference type="GO" id="GO:0031573">
    <property type="term" value="P:mitotic intra-S DNA damage checkpoint signaling"/>
    <property type="evidence" value="ECO:0007669"/>
    <property type="project" value="TreeGrafter"/>
</dbReference>
<evidence type="ECO:0000256" key="2">
    <source>
        <dbReference type="ARBA" id="ARBA00004123"/>
    </source>
</evidence>
<accession>A0A026WIC1</accession>
<evidence type="ECO:0000256" key="8">
    <source>
        <dbReference type="ARBA" id="ARBA00022842"/>
    </source>
</evidence>
<dbReference type="PANTHER" id="PTHR21077:SF5">
    <property type="entry name" value="CROSSOVER JUNCTION ENDONUCLEASE MMS4"/>
    <property type="match status" value="1"/>
</dbReference>
<dbReference type="OrthoDB" id="343092at2759"/>
<evidence type="ECO:0000256" key="7">
    <source>
        <dbReference type="ARBA" id="ARBA00022801"/>
    </source>
</evidence>
<evidence type="ECO:0000256" key="10">
    <source>
        <dbReference type="ARBA" id="ARBA00023204"/>
    </source>
</evidence>
<dbReference type="GO" id="GO:0031297">
    <property type="term" value="P:replication fork processing"/>
    <property type="evidence" value="ECO:0007669"/>
    <property type="project" value="TreeGrafter"/>
</dbReference>
<keyword evidence="3" id="KW-0540">Nuclease</keyword>
<evidence type="ECO:0000256" key="13">
    <source>
        <dbReference type="SAM" id="MobiDB-lite"/>
    </source>
</evidence>
<keyword evidence="10" id="KW-0234">DNA repair</keyword>
<evidence type="ECO:0000313" key="15">
    <source>
        <dbReference type="EMBL" id="RLU26055.1"/>
    </source>
</evidence>
<evidence type="ECO:0000256" key="4">
    <source>
        <dbReference type="ARBA" id="ARBA00022723"/>
    </source>
</evidence>
<gene>
    <name evidence="15" type="ORF">DMN91_002218</name>
    <name evidence="14" type="ORF">X777_04372</name>
</gene>
<proteinExistence type="predicted"/>
<dbReference type="STRING" id="2015173.A0A026WIC1"/>
<dbReference type="OMA" id="FCVESDW"/>
<dbReference type="GO" id="GO:0048476">
    <property type="term" value="C:Holliday junction resolvase complex"/>
    <property type="evidence" value="ECO:0007669"/>
    <property type="project" value="InterPro"/>
</dbReference>
<sequence>MSDVVVLSDSDESVFVLPVDKRNENGSEIERTYDSDTAIDFNFPEVPFCYDAAEDLPSQNKENFSTLNDDNGFMFNAHRSSHTMSNSCESEEDQVKKSSQTRMVSKRDKATLKKERQQALARGKALKAIALKRSKDMKPGECLKFIEVNLDQGIDAFTFQEEVKNTLRNANIKFNMTEELIPNSITWQRNIEENYIGEDNEICTKKNVQMQEYVIVVWSIHEAVTHVAENTFCSSISNMKALMSNYKIVLVIFGMEEYFAYLKKRKSNKSPGSKGTRCKGNQQFDTFPIISKQQLDTCLTKVQIVAQCSNRLIENAQDLSLMIYQYTKSISEIPYKLQKSENQKDKFDWYIMGDNKNTVCVDKDGNGLKRLWQQQLCQFNLSSLETAEAICTVYSSPAQLIDAYKSCTPDKGMNLLKDIPIRRAAGPLTAVRKVGPELSKKIYTMFTSQNGDTLLGTEE</sequence>
<feature type="region of interest" description="Disordered" evidence="13">
    <location>
        <begin position="84"/>
        <end position="112"/>
    </location>
</feature>
<reference evidence="15" key="2">
    <citation type="journal article" date="2018" name="Genome Res.">
        <title>The genomic architecture and molecular evolution of ant odorant receptors.</title>
        <authorList>
            <person name="McKenzie S.K."/>
            <person name="Kronauer D.J.C."/>
        </authorList>
    </citation>
    <scope>NUCLEOTIDE SEQUENCE [LARGE SCALE GENOMIC DNA]</scope>
    <source>
        <strain evidence="15">Clonal line C1</strain>
    </source>
</reference>
<dbReference type="Gene3D" id="1.10.150.670">
    <property type="entry name" value="Crossover junction endonuclease EME1, DNA-binding domain"/>
    <property type="match status" value="1"/>
</dbReference>
<keyword evidence="4" id="KW-0479">Metal-binding</keyword>
<reference evidence="14 16" key="1">
    <citation type="journal article" date="2014" name="Curr. Biol.">
        <title>The genome of the clonal raider ant Cerapachys biroi.</title>
        <authorList>
            <person name="Oxley P.R."/>
            <person name="Ji L."/>
            <person name="Fetter-Pruneda I."/>
            <person name="McKenzie S.K."/>
            <person name="Li C."/>
            <person name="Hu H."/>
            <person name="Zhang G."/>
            <person name="Kronauer D.J."/>
        </authorList>
    </citation>
    <scope>NUCLEOTIDE SEQUENCE [LARGE SCALE GENOMIC DNA]</scope>
</reference>
<organism evidence="14 16">
    <name type="scientific">Ooceraea biroi</name>
    <name type="common">Clonal raider ant</name>
    <name type="synonym">Cerapachys biroi</name>
    <dbReference type="NCBI Taxonomy" id="2015173"/>
    <lineage>
        <taxon>Eukaryota</taxon>
        <taxon>Metazoa</taxon>
        <taxon>Ecdysozoa</taxon>
        <taxon>Arthropoda</taxon>
        <taxon>Hexapoda</taxon>
        <taxon>Insecta</taxon>
        <taxon>Pterygota</taxon>
        <taxon>Neoptera</taxon>
        <taxon>Endopterygota</taxon>
        <taxon>Hymenoptera</taxon>
        <taxon>Apocrita</taxon>
        <taxon>Aculeata</taxon>
        <taxon>Formicoidea</taxon>
        <taxon>Formicidae</taxon>
        <taxon>Dorylinae</taxon>
        <taxon>Ooceraea</taxon>
    </lineage>
</organism>
<evidence type="ECO:0000256" key="3">
    <source>
        <dbReference type="ARBA" id="ARBA00022722"/>
    </source>
</evidence>
<dbReference type="GO" id="GO:0046872">
    <property type="term" value="F:metal ion binding"/>
    <property type="evidence" value="ECO:0007669"/>
    <property type="project" value="UniProtKB-KW"/>
</dbReference>